<accession>A0A2M4DPU5</accession>
<dbReference type="EMBL" id="GGFL01015412">
    <property type="protein sequence ID" value="MBW79590.1"/>
    <property type="molecule type" value="Transcribed_RNA"/>
</dbReference>
<feature type="signal peptide" evidence="1">
    <location>
        <begin position="1"/>
        <end position="22"/>
    </location>
</feature>
<dbReference type="AlphaFoldDB" id="A0A2M4DPU5"/>
<name>A0A2M4DPU5_ANODA</name>
<feature type="chain" id="PRO_5014701742" evidence="1">
    <location>
        <begin position="23"/>
        <end position="88"/>
    </location>
</feature>
<sequence length="88" mass="9997">METICWFAWSCVKAYCLATLLAQRPKAIPMGLDEHHEQDWQKPSTGEFHFNLSRLRNLELLQSDANVLLILSNEAQNNRSNSAEHSGA</sequence>
<reference evidence="2" key="1">
    <citation type="submission" date="2018-01" db="EMBL/GenBank/DDBJ databases">
        <title>An insight into the sialome of Amazonian anophelines.</title>
        <authorList>
            <person name="Ribeiro J.M."/>
            <person name="Scarpassa V."/>
            <person name="Calvo E."/>
        </authorList>
    </citation>
    <scope>NUCLEOTIDE SEQUENCE</scope>
</reference>
<protein>
    <submittedName>
        <fullName evidence="2">Putative secreted protein</fullName>
    </submittedName>
</protein>
<organism evidence="2">
    <name type="scientific">Anopheles darlingi</name>
    <name type="common">Mosquito</name>
    <dbReference type="NCBI Taxonomy" id="43151"/>
    <lineage>
        <taxon>Eukaryota</taxon>
        <taxon>Metazoa</taxon>
        <taxon>Ecdysozoa</taxon>
        <taxon>Arthropoda</taxon>
        <taxon>Hexapoda</taxon>
        <taxon>Insecta</taxon>
        <taxon>Pterygota</taxon>
        <taxon>Neoptera</taxon>
        <taxon>Endopterygota</taxon>
        <taxon>Diptera</taxon>
        <taxon>Nematocera</taxon>
        <taxon>Culicoidea</taxon>
        <taxon>Culicidae</taxon>
        <taxon>Anophelinae</taxon>
        <taxon>Anopheles</taxon>
    </lineage>
</organism>
<proteinExistence type="predicted"/>
<evidence type="ECO:0000256" key="1">
    <source>
        <dbReference type="SAM" id="SignalP"/>
    </source>
</evidence>
<keyword evidence="1" id="KW-0732">Signal</keyword>
<evidence type="ECO:0000313" key="2">
    <source>
        <dbReference type="EMBL" id="MBW79590.1"/>
    </source>
</evidence>